<feature type="active site" description="Nucleophile" evidence="5">
    <location>
        <position position="47"/>
    </location>
</feature>
<organism evidence="7 8">
    <name type="scientific">Dethiosulfovibrio salsuginis</name>
    <dbReference type="NCBI Taxonomy" id="561720"/>
    <lineage>
        <taxon>Bacteria</taxon>
        <taxon>Thermotogati</taxon>
        <taxon>Synergistota</taxon>
        <taxon>Synergistia</taxon>
        <taxon>Synergistales</taxon>
        <taxon>Dethiosulfovibrionaceae</taxon>
        <taxon>Dethiosulfovibrio</taxon>
    </lineage>
</organism>
<comment type="function">
    <text evidence="5">Responsible for synthesis of pseudouridine from uracil-55 in the psi GC loop of transfer RNAs.</text>
</comment>
<keyword evidence="7" id="KW-0808">Transferase</keyword>
<evidence type="ECO:0000313" key="8">
    <source>
        <dbReference type="Proteomes" id="UP000193355"/>
    </source>
</evidence>
<dbReference type="NCBIfam" id="TIGR00431">
    <property type="entry name" value="TruB"/>
    <property type="match status" value="1"/>
</dbReference>
<dbReference type="EC" id="5.4.99.25" evidence="5"/>
<dbReference type="Proteomes" id="UP000193355">
    <property type="component" value="Unassembled WGS sequence"/>
</dbReference>
<keyword evidence="7" id="KW-0418">Kinase</keyword>
<name>A0A1X7I4H0_9BACT</name>
<dbReference type="InterPro" id="IPR002501">
    <property type="entry name" value="PsdUridine_synth_N"/>
</dbReference>
<dbReference type="Pfam" id="PF01509">
    <property type="entry name" value="TruB_N"/>
    <property type="match status" value="1"/>
</dbReference>
<dbReference type="OrthoDB" id="9802309at2"/>
<dbReference type="RefSeq" id="WP_085543406.1">
    <property type="nucleotide sequence ID" value="NZ_FXBB01000001.1"/>
</dbReference>
<dbReference type="EMBL" id="FXBB01000001">
    <property type="protein sequence ID" value="SMG09417.1"/>
    <property type="molecule type" value="Genomic_DNA"/>
</dbReference>
<comment type="catalytic activity">
    <reaction evidence="1 5">
        <text>uridine(55) in tRNA = pseudouridine(55) in tRNA</text>
        <dbReference type="Rhea" id="RHEA:42532"/>
        <dbReference type="Rhea" id="RHEA-COMP:10101"/>
        <dbReference type="Rhea" id="RHEA-COMP:10102"/>
        <dbReference type="ChEBI" id="CHEBI:65314"/>
        <dbReference type="ChEBI" id="CHEBI:65315"/>
        <dbReference type="EC" id="5.4.99.25"/>
    </reaction>
</comment>
<dbReference type="Gene3D" id="3.30.2350.10">
    <property type="entry name" value="Pseudouridine synthase"/>
    <property type="match status" value="1"/>
</dbReference>
<dbReference type="InterPro" id="IPR014780">
    <property type="entry name" value="tRNA_psdUridine_synth_TruB"/>
</dbReference>
<keyword evidence="8" id="KW-1185">Reference proteome</keyword>
<dbReference type="AlphaFoldDB" id="A0A1X7I4H0"/>
<gene>
    <name evidence="5" type="primary">truB</name>
    <name evidence="7" type="ORF">SAMN06275492_101117</name>
</gene>
<dbReference type="GO" id="GO:0003723">
    <property type="term" value="F:RNA binding"/>
    <property type="evidence" value="ECO:0007669"/>
    <property type="project" value="InterPro"/>
</dbReference>
<dbReference type="SUPFAM" id="SSF55120">
    <property type="entry name" value="Pseudouridine synthase"/>
    <property type="match status" value="1"/>
</dbReference>
<dbReference type="CDD" id="cd02573">
    <property type="entry name" value="PseudoU_synth_EcTruB"/>
    <property type="match status" value="1"/>
</dbReference>
<evidence type="ECO:0000256" key="4">
    <source>
        <dbReference type="ARBA" id="ARBA00023235"/>
    </source>
</evidence>
<evidence type="ECO:0000259" key="6">
    <source>
        <dbReference type="Pfam" id="PF01509"/>
    </source>
</evidence>
<dbReference type="PANTHER" id="PTHR13767:SF2">
    <property type="entry name" value="PSEUDOURIDYLATE SYNTHASE TRUB1"/>
    <property type="match status" value="1"/>
</dbReference>
<feature type="domain" description="Pseudouridine synthase II N-terminal" evidence="6">
    <location>
        <begin position="38"/>
        <end position="182"/>
    </location>
</feature>
<evidence type="ECO:0000256" key="2">
    <source>
        <dbReference type="ARBA" id="ARBA00005642"/>
    </source>
</evidence>
<protein>
    <recommendedName>
        <fullName evidence="5">tRNA pseudouridine synthase B</fullName>
        <ecNumber evidence="5">5.4.99.25</ecNumber>
    </recommendedName>
    <alternativeName>
        <fullName evidence="5">tRNA pseudouridine(55) synthase</fullName>
        <shortName evidence="5">Psi55 synthase</shortName>
    </alternativeName>
    <alternativeName>
        <fullName evidence="5">tRNA pseudouridylate synthase</fullName>
    </alternativeName>
    <alternativeName>
        <fullName evidence="5">tRNA-uridine isomerase</fullName>
    </alternativeName>
</protein>
<proteinExistence type="inferred from homology"/>
<reference evidence="8" key="1">
    <citation type="submission" date="2017-04" db="EMBL/GenBank/DDBJ databases">
        <authorList>
            <person name="Varghese N."/>
            <person name="Submissions S."/>
        </authorList>
    </citation>
    <scope>NUCLEOTIDE SEQUENCE [LARGE SCALE GENOMIC DNA]</scope>
    <source>
        <strain evidence="8">USBA 82</strain>
    </source>
</reference>
<keyword evidence="3 5" id="KW-0819">tRNA processing</keyword>
<dbReference type="HAMAP" id="MF_01080">
    <property type="entry name" value="TruB_bact"/>
    <property type="match status" value="1"/>
</dbReference>
<dbReference type="GO" id="GO:0016779">
    <property type="term" value="F:nucleotidyltransferase activity"/>
    <property type="evidence" value="ECO:0007669"/>
    <property type="project" value="UniProtKB-KW"/>
</dbReference>
<dbReference type="GO" id="GO:0016301">
    <property type="term" value="F:kinase activity"/>
    <property type="evidence" value="ECO:0007669"/>
    <property type="project" value="UniProtKB-KW"/>
</dbReference>
<keyword evidence="4 5" id="KW-0413">Isomerase</keyword>
<keyword evidence="7" id="KW-0548">Nucleotidyltransferase</keyword>
<evidence type="ECO:0000256" key="3">
    <source>
        <dbReference type="ARBA" id="ARBA00022694"/>
    </source>
</evidence>
<evidence type="ECO:0000256" key="1">
    <source>
        <dbReference type="ARBA" id="ARBA00000385"/>
    </source>
</evidence>
<dbReference type="GO" id="GO:1990481">
    <property type="term" value="P:mRNA pseudouridine synthesis"/>
    <property type="evidence" value="ECO:0007669"/>
    <property type="project" value="TreeGrafter"/>
</dbReference>
<accession>A0A1X7I4H0</accession>
<comment type="similarity">
    <text evidence="2 5">Belongs to the pseudouridine synthase TruB family. Type 1 subfamily.</text>
</comment>
<dbReference type="PANTHER" id="PTHR13767">
    <property type="entry name" value="TRNA-PSEUDOURIDINE SYNTHASE"/>
    <property type="match status" value="1"/>
</dbReference>
<evidence type="ECO:0000256" key="5">
    <source>
        <dbReference type="HAMAP-Rule" id="MF_01080"/>
    </source>
</evidence>
<evidence type="ECO:0000313" key="7">
    <source>
        <dbReference type="EMBL" id="SMG09417.1"/>
    </source>
</evidence>
<sequence>MSSKASPCCNGFLLLDKPAGARSTDCVSAVKRALGRGYKVGHAGTLDSTAKGLLVILVGKATRLCSYVMDLPKEYEGTVVLGKVTSTDDESGDILSEKKVQQLSTETVYSVVPSFLGIRMQRPPSISAIKVGGKRAHFVSRNTGLVTLPSRPIFVSSLSIGKVDLDLGEIDIKVSCHKGTYIRSIARDIGEMLEWGGCLKDLTRESIGPFNRSGGISLDELSKLSSYELLDRISSVYSLCQFYPSYRIPNSMIDGVKNGVGVPISDLAVISRGFIGGGKNVIAIGDGLFSFCRLEISGDKGMLIPETNIFLDGGEVH</sequence>
<dbReference type="InterPro" id="IPR020103">
    <property type="entry name" value="PsdUridine_synth_cat_dom_sf"/>
</dbReference>
<dbReference type="STRING" id="561720.SAMN06275492_101117"/>
<dbReference type="GO" id="GO:0031119">
    <property type="term" value="P:tRNA pseudouridine synthesis"/>
    <property type="evidence" value="ECO:0007669"/>
    <property type="project" value="UniProtKB-UniRule"/>
</dbReference>
<dbReference type="GO" id="GO:0160148">
    <property type="term" value="F:tRNA pseudouridine(55) synthase activity"/>
    <property type="evidence" value="ECO:0007669"/>
    <property type="project" value="UniProtKB-EC"/>
</dbReference>